<proteinExistence type="predicted"/>
<keyword evidence="1 4" id="KW-0489">Methyltransferase</keyword>
<evidence type="ECO:0000313" key="4">
    <source>
        <dbReference type="EMBL" id="HHL42509.1"/>
    </source>
</evidence>
<name>A0A7C5LTL9_9PROT</name>
<dbReference type="Gene3D" id="3.40.50.150">
    <property type="entry name" value="Vaccinia Virus protein VP39"/>
    <property type="match status" value="1"/>
</dbReference>
<protein>
    <submittedName>
        <fullName evidence="4">Thiopurine S-methyltransferase</fullName>
        <ecNumber evidence="4">2.1.1.67</ecNumber>
    </submittedName>
</protein>
<dbReference type="Pfam" id="PF05724">
    <property type="entry name" value="TPMT"/>
    <property type="match status" value="1"/>
</dbReference>
<dbReference type="InterPro" id="IPR008854">
    <property type="entry name" value="TPMT"/>
</dbReference>
<dbReference type="EMBL" id="DRMJ01000131">
    <property type="protein sequence ID" value="HHL42509.1"/>
    <property type="molecule type" value="Genomic_DNA"/>
</dbReference>
<evidence type="ECO:0000256" key="1">
    <source>
        <dbReference type="ARBA" id="ARBA00022603"/>
    </source>
</evidence>
<dbReference type="SUPFAM" id="SSF53335">
    <property type="entry name" value="S-adenosyl-L-methionine-dependent methyltransferases"/>
    <property type="match status" value="1"/>
</dbReference>
<dbReference type="InterPro" id="IPR029063">
    <property type="entry name" value="SAM-dependent_MTases_sf"/>
</dbReference>
<feature type="non-terminal residue" evidence="4">
    <location>
        <position position="48"/>
    </location>
</feature>
<organism evidence="4">
    <name type="scientific">Hellea balneolensis</name>
    <dbReference type="NCBI Taxonomy" id="287478"/>
    <lineage>
        <taxon>Bacteria</taxon>
        <taxon>Pseudomonadati</taxon>
        <taxon>Pseudomonadota</taxon>
        <taxon>Alphaproteobacteria</taxon>
        <taxon>Maricaulales</taxon>
        <taxon>Robiginitomaculaceae</taxon>
        <taxon>Hellea</taxon>
    </lineage>
</organism>
<keyword evidence="3" id="KW-0949">S-adenosyl-L-methionine</keyword>
<comment type="caution">
    <text evidence="4">The sequence shown here is derived from an EMBL/GenBank/DDBJ whole genome shotgun (WGS) entry which is preliminary data.</text>
</comment>
<accession>A0A7C5LTL9</accession>
<sequence length="48" mass="5723">MHDPKFWLEKWDSGQIGFHQDTVHPWLDQYWPMLNLDPEAPVFVPLCG</sequence>
<dbReference type="EC" id="2.1.1.67" evidence="4"/>
<dbReference type="Proteomes" id="UP000885830">
    <property type="component" value="Unassembled WGS sequence"/>
</dbReference>
<dbReference type="PROSITE" id="PS51585">
    <property type="entry name" value="SAM_MT_TPMT"/>
    <property type="match status" value="1"/>
</dbReference>
<evidence type="ECO:0000256" key="3">
    <source>
        <dbReference type="ARBA" id="ARBA00022691"/>
    </source>
</evidence>
<evidence type="ECO:0000256" key="2">
    <source>
        <dbReference type="ARBA" id="ARBA00022679"/>
    </source>
</evidence>
<reference evidence="4" key="1">
    <citation type="journal article" date="2020" name="mSystems">
        <title>Genome- and Community-Level Interaction Insights into Carbon Utilization and Element Cycling Functions of Hydrothermarchaeota in Hydrothermal Sediment.</title>
        <authorList>
            <person name="Zhou Z."/>
            <person name="Liu Y."/>
            <person name="Xu W."/>
            <person name="Pan J."/>
            <person name="Luo Z.H."/>
            <person name="Li M."/>
        </authorList>
    </citation>
    <scope>NUCLEOTIDE SEQUENCE [LARGE SCALE GENOMIC DNA]</scope>
    <source>
        <strain evidence="4">HyVt-485</strain>
    </source>
</reference>
<dbReference type="AlphaFoldDB" id="A0A7C5LTL9"/>
<dbReference type="GO" id="GO:0032259">
    <property type="term" value="P:methylation"/>
    <property type="evidence" value="ECO:0007669"/>
    <property type="project" value="UniProtKB-KW"/>
</dbReference>
<dbReference type="GO" id="GO:0008119">
    <property type="term" value="F:thiopurine S-methyltransferase activity"/>
    <property type="evidence" value="ECO:0007669"/>
    <property type="project" value="UniProtKB-EC"/>
</dbReference>
<keyword evidence="2 4" id="KW-0808">Transferase</keyword>
<gene>
    <name evidence="4" type="ORF">ENJ42_02730</name>
</gene>